<sequence>MFYLAHGVMFLGTPHRGSSIAELATTAQRAPKALWKHPNLAILEALQVDSKVLERVHKGFSETVYERPEIGLQSFHEEYRTKGVLVVPPFSSVIGFPTELSGSIPAKHSNMTKFCEPTDTGFVRITGTLRHWIAEIVTDVAGASCPQFASLSSH</sequence>
<reference evidence="7 8" key="1">
    <citation type="submission" date="2015-01" db="EMBL/GenBank/DDBJ databases">
        <title>The Genome Sequence of Exophiala oligosperma CBS72588.</title>
        <authorList>
            <consortium name="The Broad Institute Genomics Platform"/>
            <person name="Cuomo C."/>
            <person name="de Hoog S."/>
            <person name="Gorbushina A."/>
            <person name="Stielow B."/>
            <person name="Teixiera M."/>
            <person name="Abouelleil A."/>
            <person name="Chapman S.B."/>
            <person name="Priest M."/>
            <person name="Young S.K."/>
            <person name="Wortman J."/>
            <person name="Nusbaum C."/>
            <person name="Birren B."/>
        </authorList>
    </citation>
    <scope>NUCLEOTIDE SEQUENCE [LARGE SCALE GENOMIC DNA]</scope>
    <source>
        <strain evidence="7 8">CBS 72588</strain>
    </source>
</reference>
<dbReference type="HOGENOM" id="CLU_1704252_0_0_1"/>
<comment type="subcellular location">
    <subcellularLocation>
        <location evidence="2">Endoplasmic reticulum</location>
    </subcellularLocation>
    <subcellularLocation>
        <location evidence="3">Membrane</location>
    </subcellularLocation>
    <subcellularLocation>
        <location evidence="1">Mitochondrion</location>
    </subcellularLocation>
</comment>
<keyword evidence="6" id="KW-0472">Membrane</keyword>
<evidence type="ECO:0000313" key="7">
    <source>
        <dbReference type="EMBL" id="KIW35858.1"/>
    </source>
</evidence>
<evidence type="ECO:0000256" key="4">
    <source>
        <dbReference type="ARBA" id="ARBA00022824"/>
    </source>
</evidence>
<evidence type="ECO:0000256" key="2">
    <source>
        <dbReference type="ARBA" id="ARBA00004240"/>
    </source>
</evidence>
<dbReference type="OrthoDB" id="427518at2759"/>
<evidence type="ECO:0000256" key="6">
    <source>
        <dbReference type="ARBA" id="ARBA00023136"/>
    </source>
</evidence>
<dbReference type="AlphaFoldDB" id="A0A0D2CXQ0"/>
<dbReference type="GO" id="GO:0005783">
    <property type="term" value="C:endoplasmic reticulum"/>
    <property type="evidence" value="ECO:0007669"/>
    <property type="project" value="UniProtKB-SubCell"/>
</dbReference>
<dbReference type="PANTHER" id="PTHR48182">
    <property type="entry name" value="PROTEIN SERAC1"/>
    <property type="match status" value="1"/>
</dbReference>
<name>A0A0D2CXQ0_9EURO</name>
<keyword evidence="8" id="KW-1185">Reference proteome</keyword>
<dbReference type="RefSeq" id="XP_016256074.1">
    <property type="nucleotide sequence ID" value="XM_016413555.1"/>
</dbReference>
<dbReference type="EMBL" id="KN847400">
    <property type="protein sequence ID" value="KIW35858.1"/>
    <property type="molecule type" value="Genomic_DNA"/>
</dbReference>
<dbReference type="VEuPathDB" id="FungiDB:PV06_11820"/>
<organism evidence="7 8">
    <name type="scientific">Exophiala oligosperma</name>
    <dbReference type="NCBI Taxonomy" id="215243"/>
    <lineage>
        <taxon>Eukaryota</taxon>
        <taxon>Fungi</taxon>
        <taxon>Dikarya</taxon>
        <taxon>Ascomycota</taxon>
        <taxon>Pezizomycotina</taxon>
        <taxon>Eurotiomycetes</taxon>
        <taxon>Chaetothyriomycetidae</taxon>
        <taxon>Chaetothyriales</taxon>
        <taxon>Herpotrichiellaceae</taxon>
        <taxon>Exophiala</taxon>
    </lineage>
</organism>
<dbReference type="GO" id="GO:0005739">
    <property type="term" value="C:mitochondrion"/>
    <property type="evidence" value="ECO:0007669"/>
    <property type="project" value="UniProtKB-SubCell"/>
</dbReference>
<accession>A0A0D2CXQ0</accession>
<proteinExistence type="predicted"/>
<keyword evidence="5" id="KW-0496">Mitochondrion</keyword>
<dbReference type="GeneID" id="27363894"/>
<evidence type="ECO:0000256" key="5">
    <source>
        <dbReference type="ARBA" id="ARBA00023128"/>
    </source>
</evidence>
<evidence type="ECO:0000256" key="1">
    <source>
        <dbReference type="ARBA" id="ARBA00004173"/>
    </source>
</evidence>
<evidence type="ECO:0000313" key="8">
    <source>
        <dbReference type="Proteomes" id="UP000053342"/>
    </source>
</evidence>
<evidence type="ECO:0000256" key="3">
    <source>
        <dbReference type="ARBA" id="ARBA00004370"/>
    </source>
</evidence>
<keyword evidence="4" id="KW-0256">Endoplasmic reticulum</keyword>
<dbReference type="PANTHER" id="PTHR48182:SF2">
    <property type="entry name" value="PROTEIN SERAC1"/>
    <property type="match status" value="1"/>
</dbReference>
<dbReference type="GO" id="GO:0016020">
    <property type="term" value="C:membrane"/>
    <property type="evidence" value="ECO:0007669"/>
    <property type="project" value="UniProtKB-SubCell"/>
</dbReference>
<dbReference type="Proteomes" id="UP000053342">
    <property type="component" value="Unassembled WGS sequence"/>
</dbReference>
<gene>
    <name evidence="7" type="ORF">PV06_11820</name>
</gene>
<protein>
    <submittedName>
        <fullName evidence="7">Uncharacterized protein</fullName>
    </submittedName>
</protein>
<dbReference type="InterPro" id="IPR052374">
    <property type="entry name" value="SERAC1"/>
</dbReference>